<reference evidence="1 2" key="1">
    <citation type="journal article" date="2021" name="Sci. Rep.">
        <title>The genome of the diatom Chaetoceros tenuissimus carries an ancient integrated fragment of an extant virus.</title>
        <authorList>
            <person name="Hongo Y."/>
            <person name="Kimura K."/>
            <person name="Takaki Y."/>
            <person name="Yoshida Y."/>
            <person name="Baba S."/>
            <person name="Kobayashi G."/>
            <person name="Nagasaki K."/>
            <person name="Hano T."/>
            <person name="Tomaru Y."/>
        </authorList>
    </citation>
    <scope>NUCLEOTIDE SEQUENCE [LARGE SCALE GENOMIC DNA]</scope>
    <source>
        <strain evidence="1 2">NIES-3715</strain>
    </source>
</reference>
<comment type="caution">
    <text evidence="1">The sequence shown here is derived from an EMBL/GenBank/DDBJ whole genome shotgun (WGS) entry which is preliminary data.</text>
</comment>
<gene>
    <name evidence="1" type="ORF">CTEN210_03772</name>
</gene>
<protein>
    <submittedName>
        <fullName evidence="1">Uncharacterized protein</fullName>
    </submittedName>
</protein>
<dbReference type="EMBL" id="BLLK01000022">
    <property type="protein sequence ID" value="GFH47297.1"/>
    <property type="molecule type" value="Genomic_DNA"/>
</dbReference>
<evidence type="ECO:0000313" key="1">
    <source>
        <dbReference type="EMBL" id="GFH47297.1"/>
    </source>
</evidence>
<dbReference type="AlphaFoldDB" id="A0AAD3H1N9"/>
<sequence>MATTYSPLPRVGDRVLIHDVQAKEAQFLNSLNGVISKFQLDQAARYEIQLEKKDETSKDSTALLQLSNLTLELEEEKSSESEDQEDMIHVLIPSHVDSEETGVLFLRCIESVADQRTMSKFRVFISLSGEEKHRESMLRVIMTFASQNKNSRWYVQDSGLDEKPKFEHLRSLVELSASVDPNAHLMFVNNVDMMHPLRIVVFQEGKKDVGLPRECPFRLSGKLLLNEKVTAMEGQLGRLISNTQDFDLWKQDGELNPKIQLATNSKCKELDAEEFFDFMVPTAIMVKFFRLNPEHVSTSRYCDKRLMAILKFVGPIEVADIPQYPWLIACYKSTVDNNVHKANDKDKKLAQKYDIPKANIAKIRADVEALMIQHFGWNDYMYNKLMKEKIKDLNKRYSSGFGEDLWAQVLAKVESYFNKAVLEESKDAWECLQPKQSSCIIS</sequence>
<name>A0AAD3H1N9_9STRA</name>
<proteinExistence type="predicted"/>
<evidence type="ECO:0000313" key="2">
    <source>
        <dbReference type="Proteomes" id="UP001054902"/>
    </source>
</evidence>
<dbReference type="Proteomes" id="UP001054902">
    <property type="component" value="Unassembled WGS sequence"/>
</dbReference>
<keyword evidence="2" id="KW-1185">Reference proteome</keyword>
<accession>A0AAD3H1N9</accession>
<organism evidence="1 2">
    <name type="scientific">Chaetoceros tenuissimus</name>
    <dbReference type="NCBI Taxonomy" id="426638"/>
    <lineage>
        <taxon>Eukaryota</taxon>
        <taxon>Sar</taxon>
        <taxon>Stramenopiles</taxon>
        <taxon>Ochrophyta</taxon>
        <taxon>Bacillariophyta</taxon>
        <taxon>Coscinodiscophyceae</taxon>
        <taxon>Chaetocerotophycidae</taxon>
        <taxon>Chaetocerotales</taxon>
        <taxon>Chaetocerotaceae</taxon>
        <taxon>Chaetoceros</taxon>
    </lineage>
</organism>